<dbReference type="InterPro" id="IPR036259">
    <property type="entry name" value="MFS_trans_sf"/>
</dbReference>
<keyword evidence="9" id="KW-1185">Reference proteome</keyword>
<proteinExistence type="predicted"/>
<keyword evidence="4 6" id="KW-1133">Transmembrane helix</keyword>
<feature type="transmembrane region" description="Helical" evidence="6">
    <location>
        <begin position="297"/>
        <end position="318"/>
    </location>
</feature>
<evidence type="ECO:0000256" key="6">
    <source>
        <dbReference type="SAM" id="Phobius"/>
    </source>
</evidence>
<organism evidence="8 9">
    <name type="scientific">Halanaerobium salsuginis</name>
    <dbReference type="NCBI Taxonomy" id="29563"/>
    <lineage>
        <taxon>Bacteria</taxon>
        <taxon>Bacillati</taxon>
        <taxon>Bacillota</taxon>
        <taxon>Clostridia</taxon>
        <taxon>Halanaerobiales</taxon>
        <taxon>Halanaerobiaceae</taxon>
        <taxon>Halanaerobium</taxon>
    </lineage>
</organism>
<keyword evidence="5 6" id="KW-0472">Membrane</keyword>
<evidence type="ECO:0000313" key="9">
    <source>
        <dbReference type="Proteomes" id="UP000199006"/>
    </source>
</evidence>
<feature type="transmembrane region" description="Helical" evidence="6">
    <location>
        <begin position="12"/>
        <end position="32"/>
    </location>
</feature>
<comment type="subcellular location">
    <subcellularLocation>
        <location evidence="1">Cell membrane</location>
        <topology evidence="1">Multi-pass membrane protein</topology>
    </subcellularLocation>
</comment>
<feature type="transmembrane region" description="Helical" evidence="6">
    <location>
        <begin position="205"/>
        <end position="228"/>
    </location>
</feature>
<dbReference type="PANTHER" id="PTHR23506:SF23">
    <property type="entry name" value="GH10249P"/>
    <property type="match status" value="1"/>
</dbReference>
<dbReference type="SUPFAM" id="SSF103473">
    <property type="entry name" value="MFS general substrate transporter"/>
    <property type="match status" value="1"/>
</dbReference>
<dbReference type="GO" id="GO:0005886">
    <property type="term" value="C:plasma membrane"/>
    <property type="evidence" value="ECO:0007669"/>
    <property type="project" value="UniProtKB-SubCell"/>
</dbReference>
<feature type="transmembrane region" description="Helical" evidence="6">
    <location>
        <begin position="273"/>
        <end position="291"/>
    </location>
</feature>
<evidence type="ECO:0000256" key="2">
    <source>
        <dbReference type="ARBA" id="ARBA00022448"/>
    </source>
</evidence>
<sequence length="388" mass="41919">MTEQENKKSIRLFVLVTAFYWFSMYAYIPTFSPYIETMGASHKMVGLILGSYGFTQMLVRIPLGIYSDRINKRKIFVIIGIILSGISTLGMYLAQAPELILFFRALAGVSAATWISFTVLFSSYFADQEAARAIGIINASNKSGQVLGMLLGGVVAQLLGQRFPFLLAAGGGVAALFLSLNVAEKSSQKKPIKAAEIIEVAKNRSLLLLSLLAIIMMMIVHSTAFGFIPVVAKKLGAGSFQLGLLTTITTLPGILSSYLSGSVFTKKYGEKNTVTTGFILLAVSCLLVPLLNQLYLLYFNQILNGFAQGMILPILMGLSIKNVAAHRRGTAMGFFQAIYGLGMFAGPLLVGTISDFSSMKIGFLFIGCVGLLGACLSRIYQPEVKLNN</sequence>
<dbReference type="CDD" id="cd17490">
    <property type="entry name" value="MFS_YxlH_like"/>
    <property type="match status" value="1"/>
</dbReference>
<feature type="transmembrane region" description="Helical" evidence="6">
    <location>
        <begin position="165"/>
        <end position="184"/>
    </location>
</feature>
<evidence type="ECO:0000256" key="5">
    <source>
        <dbReference type="ARBA" id="ARBA00023136"/>
    </source>
</evidence>
<dbReference type="Pfam" id="PF07690">
    <property type="entry name" value="MFS_1"/>
    <property type="match status" value="1"/>
</dbReference>
<evidence type="ECO:0000256" key="1">
    <source>
        <dbReference type="ARBA" id="ARBA00004651"/>
    </source>
</evidence>
<keyword evidence="3 6" id="KW-0812">Transmembrane</keyword>
<name>A0A1I4LDX5_9FIRM</name>
<feature type="domain" description="Major facilitator superfamily (MFS) profile" evidence="7">
    <location>
        <begin position="9"/>
        <end position="385"/>
    </location>
</feature>
<dbReference type="STRING" id="29563.SAMN02983006_02294"/>
<dbReference type="GO" id="GO:0022857">
    <property type="term" value="F:transmembrane transporter activity"/>
    <property type="evidence" value="ECO:0007669"/>
    <property type="project" value="InterPro"/>
</dbReference>
<dbReference type="PRINTS" id="PR01035">
    <property type="entry name" value="TCRTETA"/>
</dbReference>
<dbReference type="PANTHER" id="PTHR23506">
    <property type="entry name" value="GH10249P"/>
    <property type="match status" value="1"/>
</dbReference>
<gene>
    <name evidence="8" type="ORF">SAMN02983006_02294</name>
</gene>
<evidence type="ECO:0000256" key="3">
    <source>
        <dbReference type="ARBA" id="ARBA00022692"/>
    </source>
</evidence>
<feature type="transmembrane region" description="Helical" evidence="6">
    <location>
        <begin position="361"/>
        <end position="380"/>
    </location>
</feature>
<feature type="transmembrane region" description="Helical" evidence="6">
    <location>
        <begin position="75"/>
        <end position="94"/>
    </location>
</feature>
<dbReference type="InterPro" id="IPR011701">
    <property type="entry name" value="MFS"/>
</dbReference>
<feature type="transmembrane region" description="Helical" evidence="6">
    <location>
        <begin position="44"/>
        <end position="63"/>
    </location>
</feature>
<evidence type="ECO:0000256" key="4">
    <source>
        <dbReference type="ARBA" id="ARBA00022989"/>
    </source>
</evidence>
<feature type="transmembrane region" description="Helical" evidence="6">
    <location>
        <begin position="240"/>
        <end position="261"/>
    </location>
</feature>
<evidence type="ECO:0000259" key="7">
    <source>
        <dbReference type="PROSITE" id="PS50850"/>
    </source>
</evidence>
<evidence type="ECO:0000313" key="8">
    <source>
        <dbReference type="EMBL" id="SFL89245.1"/>
    </source>
</evidence>
<keyword evidence="2" id="KW-0813">Transport</keyword>
<feature type="transmembrane region" description="Helical" evidence="6">
    <location>
        <begin position="330"/>
        <end position="349"/>
    </location>
</feature>
<dbReference type="InterPro" id="IPR050930">
    <property type="entry name" value="MFS_Vesicular_Transporter"/>
</dbReference>
<reference evidence="8 9" key="1">
    <citation type="submission" date="2016-10" db="EMBL/GenBank/DDBJ databases">
        <authorList>
            <person name="de Groot N.N."/>
        </authorList>
    </citation>
    <scope>NUCLEOTIDE SEQUENCE [LARGE SCALE GENOMIC DNA]</scope>
    <source>
        <strain evidence="8 9">ATCC 51327</strain>
    </source>
</reference>
<dbReference type="Proteomes" id="UP000199006">
    <property type="component" value="Unassembled WGS sequence"/>
</dbReference>
<protein>
    <submittedName>
        <fullName evidence="8">Predicted arabinose efflux permease, MFS family</fullName>
    </submittedName>
</protein>
<feature type="transmembrane region" description="Helical" evidence="6">
    <location>
        <begin position="143"/>
        <end position="159"/>
    </location>
</feature>
<feature type="transmembrane region" description="Helical" evidence="6">
    <location>
        <begin position="100"/>
        <end position="122"/>
    </location>
</feature>
<dbReference type="PROSITE" id="PS50850">
    <property type="entry name" value="MFS"/>
    <property type="match status" value="1"/>
</dbReference>
<dbReference type="InterPro" id="IPR001958">
    <property type="entry name" value="Tet-R_TetA/multi-R_MdtG-like"/>
</dbReference>
<dbReference type="Gene3D" id="1.20.1250.20">
    <property type="entry name" value="MFS general substrate transporter like domains"/>
    <property type="match status" value="2"/>
</dbReference>
<dbReference type="InterPro" id="IPR020846">
    <property type="entry name" value="MFS_dom"/>
</dbReference>
<dbReference type="AlphaFoldDB" id="A0A1I4LDX5"/>
<dbReference type="RefSeq" id="WP_089862326.1">
    <property type="nucleotide sequence ID" value="NZ_FOTI01000040.1"/>
</dbReference>
<dbReference type="OrthoDB" id="9607at2"/>
<dbReference type="EMBL" id="FOTI01000040">
    <property type="protein sequence ID" value="SFL89245.1"/>
    <property type="molecule type" value="Genomic_DNA"/>
</dbReference>
<accession>A0A1I4LDX5</accession>